<proteinExistence type="predicted"/>
<evidence type="ECO:0000256" key="2">
    <source>
        <dbReference type="ARBA" id="ARBA00022448"/>
    </source>
</evidence>
<dbReference type="InterPro" id="IPR050930">
    <property type="entry name" value="MFS_Vesicular_Transporter"/>
</dbReference>
<sequence length="214" mass="22107">MASLKGVSQTVTGLIFGVFEFTIFASAPIFGNYVSKIGAKFMFISGAMVCGGCAILFGVLNRGPDGTIFIVMCFLCRTLEGLGASAYVTALFAIIAHEFPSHVATVFGSLESFSGMGAMVGPPIGGALYALGGYGLPFYVNGGVVIINGILCSYLIPELEDADKRYAGSILSLLRSPLAIITAFCITTGAFSLGFLDPTLANHLLKSPSTGSGA</sequence>
<organism evidence="8 9">
    <name type="scientific">Tegillarca granosa</name>
    <name type="common">Malaysian cockle</name>
    <name type="synonym">Anadara granosa</name>
    <dbReference type="NCBI Taxonomy" id="220873"/>
    <lineage>
        <taxon>Eukaryota</taxon>
        <taxon>Metazoa</taxon>
        <taxon>Spiralia</taxon>
        <taxon>Lophotrochozoa</taxon>
        <taxon>Mollusca</taxon>
        <taxon>Bivalvia</taxon>
        <taxon>Autobranchia</taxon>
        <taxon>Pteriomorphia</taxon>
        <taxon>Arcoida</taxon>
        <taxon>Arcoidea</taxon>
        <taxon>Arcidae</taxon>
        <taxon>Tegillarca</taxon>
    </lineage>
</organism>
<dbReference type="InterPro" id="IPR020846">
    <property type="entry name" value="MFS_dom"/>
</dbReference>
<evidence type="ECO:0000259" key="7">
    <source>
        <dbReference type="PROSITE" id="PS50850"/>
    </source>
</evidence>
<evidence type="ECO:0000313" key="8">
    <source>
        <dbReference type="EMBL" id="KAJ8321638.1"/>
    </source>
</evidence>
<name>A0ABQ9FWL6_TEGGR</name>
<evidence type="ECO:0000256" key="4">
    <source>
        <dbReference type="ARBA" id="ARBA00022989"/>
    </source>
</evidence>
<feature type="transmembrane region" description="Helical" evidence="6">
    <location>
        <begin position="177"/>
        <end position="196"/>
    </location>
</feature>
<keyword evidence="4 6" id="KW-1133">Transmembrane helix</keyword>
<keyword evidence="2" id="KW-0813">Transport</keyword>
<protein>
    <recommendedName>
        <fullName evidence="7">Major facilitator superfamily (MFS) profile domain-containing protein</fullName>
    </recommendedName>
</protein>
<reference evidence="8 9" key="1">
    <citation type="submission" date="2022-12" db="EMBL/GenBank/DDBJ databases">
        <title>Chromosome-level genome of Tegillarca granosa.</title>
        <authorList>
            <person name="Kim J."/>
        </authorList>
    </citation>
    <scope>NUCLEOTIDE SEQUENCE [LARGE SCALE GENOMIC DNA]</scope>
    <source>
        <strain evidence="8">Teg-2019</strain>
        <tissue evidence="8">Adductor muscle</tissue>
    </source>
</reference>
<dbReference type="EMBL" id="JARBDR010000018">
    <property type="protein sequence ID" value="KAJ8321638.1"/>
    <property type="molecule type" value="Genomic_DNA"/>
</dbReference>
<dbReference type="Gene3D" id="1.20.1250.20">
    <property type="entry name" value="MFS general substrate transporter like domains"/>
    <property type="match status" value="1"/>
</dbReference>
<dbReference type="SUPFAM" id="SSF103473">
    <property type="entry name" value="MFS general substrate transporter"/>
    <property type="match status" value="1"/>
</dbReference>
<evidence type="ECO:0000313" key="9">
    <source>
        <dbReference type="Proteomes" id="UP001217089"/>
    </source>
</evidence>
<keyword evidence="3 6" id="KW-0812">Transmembrane</keyword>
<comment type="subcellular location">
    <subcellularLocation>
        <location evidence="1">Membrane</location>
        <topology evidence="1">Multi-pass membrane protein</topology>
    </subcellularLocation>
</comment>
<evidence type="ECO:0000256" key="6">
    <source>
        <dbReference type="SAM" id="Phobius"/>
    </source>
</evidence>
<dbReference type="Pfam" id="PF07690">
    <property type="entry name" value="MFS_1"/>
    <property type="match status" value="1"/>
</dbReference>
<feature type="domain" description="Major facilitator superfamily (MFS) profile" evidence="7">
    <location>
        <begin position="1"/>
        <end position="214"/>
    </location>
</feature>
<evidence type="ECO:0000256" key="5">
    <source>
        <dbReference type="ARBA" id="ARBA00023136"/>
    </source>
</evidence>
<feature type="transmembrane region" description="Helical" evidence="6">
    <location>
        <begin position="66"/>
        <end position="94"/>
    </location>
</feature>
<dbReference type="InterPro" id="IPR011701">
    <property type="entry name" value="MFS"/>
</dbReference>
<feature type="transmembrane region" description="Helical" evidence="6">
    <location>
        <begin position="12"/>
        <end position="34"/>
    </location>
</feature>
<dbReference type="InterPro" id="IPR036259">
    <property type="entry name" value="MFS_trans_sf"/>
</dbReference>
<evidence type="ECO:0000256" key="1">
    <source>
        <dbReference type="ARBA" id="ARBA00004141"/>
    </source>
</evidence>
<comment type="caution">
    <text evidence="8">The sequence shown here is derived from an EMBL/GenBank/DDBJ whole genome shotgun (WGS) entry which is preliminary data.</text>
</comment>
<dbReference type="PANTHER" id="PTHR23506">
    <property type="entry name" value="GH10249P"/>
    <property type="match status" value="1"/>
</dbReference>
<dbReference type="Proteomes" id="UP001217089">
    <property type="component" value="Unassembled WGS sequence"/>
</dbReference>
<dbReference type="PANTHER" id="PTHR23506:SF26">
    <property type="entry name" value="MFS-TYPE TRANSPORTER SLC18B1"/>
    <property type="match status" value="1"/>
</dbReference>
<dbReference type="PROSITE" id="PS50850">
    <property type="entry name" value="MFS"/>
    <property type="match status" value="1"/>
</dbReference>
<feature type="transmembrane region" description="Helical" evidence="6">
    <location>
        <begin position="138"/>
        <end position="156"/>
    </location>
</feature>
<keyword evidence="9" id="KW-1185">Reference proteome</keyword>
<feature type="transmembrane region" description="Helical" evidence="6">
    <location>
        <begin position="41"/>
        <end position="60"/>
    </location>
</feature>
<evidence type="ECO:0000256" key="3">
    <source>
        <dbReference type="ARBA" id="ARBA00022692"/>
    </source>
</evidence>
<feature type="transmembrane region" description="Helical" evidence="6">
    <location>
        <begin position="106"/>
        <end position="132"/>
    </location>
</feature>
<keyword evidence="5 6" id="KW-0472">Membrane</keyword>
<accession>A0ABQ9FWL6</accession>
<gene>
    <name evidence="8" type="ORF">KUTeg_000109</name>
</gene>